<dbReference type="FunFam" id="3.30.420.10:FF:000063">
    <property type="entry name" value="Retrovirus-related Pol polyprotein from transposon 297-like Protein"/>
    <property type="match status" value="1"/>
</dbReference>
<dbReference type="InterPro" id="IPR050951">
    <property type="entry name" value="Retrovirus_Pol_polyprotein"/>
</dbReference>
<keyword evidence="3" id="KW-1185">Reference proteome</keyword>
<dbReference type="Gene3D" id="3.30.420.10">
    <property type="entry name" value="Ribonuclease H-like superfamily/Ribonuclease H"/>
    <property type="match status" value="1"/>
</dbReference>
<accession>A0A8C1P7C4</accession>
<dbReference type="PANTHER" id="PTHR37984">
    <property type="entry name" value="PROTEIN CBG26694"/>
    <property type="match status" value="1"/>
</dbReference>
<dbReference type="Proteomes" id="UP000694427">
    <property type="component" value="Unplaced"/>
</dbReference>
<reference evidence="2" key="2">
    <citation type="submission" date="2025-09" db="UniProtKB">
        <authorList>
            <consortium name="Ensembl"/>
        </authorList>
    </citation>
    <scope>IDENTIFICATION</scope>
</reference>
<dbReference type="PANTHER" id="PTHR37984:SF7">
    <property type="entry name" value="INTEGRASE CATALYTIC DOMAIN-CONTAINING PROTEIN"/>
    <property type="match status" value="1"/>
</dbReference>
<name>A0A8C1P7C4_CYPCA</name>
<organism evidence="2 3">
    <name type="scientific">Cyprinus carpio</name>
    <name type="common">Common carp</name>
    <dbReference type="NCBI Taxonomy" id="7962"/>
    <lineage>
        <taxon>Eukaryota</taxon>
        <taxon>Metazoa</taxon>
        <taxon>Chordata</taxon>
        <taxon>Craniata</taxon>
        <taxon>Vertebrata</taxon>
        <taxon>Euteleostomi</taxon>
        <taxon>Actinopterygii</taxon>
        <taxon>Neopterygii</taxon>
        <taxon>Teleostei</taxon>
        <taxon>Ostariophysi</taxon>
        <taxon>Cypriniformes</taxon>
        <taxon>Cyprinidae</taxon>
        <taxon>Cyprininae</taxon>
        <taxon>Cyprinus</taxon>
    </lineage>
</organism>
<reference evidence="2" key="1">
    <citation type="submission" date="2025-08" db="UniProtKB">
        <authorList>
            <consortium name="Ensembl"/>
        </authorList>
    </citation>
    <scope>IDENTIFICATION</scope>
</reference>
<proteinExistence type="predicted"/>
<dbReference type="GO" id="GO:0003676">
    <property type="term" value="F:nucleic acid binding"/>
    <property type="evidence" value="ECO:0007669"/>
    <property type="project" value="InterPro"/>
</dbReference>
<feature type="domain" description="Integrase catalytic" evidence="1">
    <location>
        <begin position="1"/>
        <end position="81"/>
    </location>
</feature>
<evidence type="ECO:0000259" key="1">
    <source>
        <dbReference type="PROSITE" id="PS50994"/>
    </source>
</evidence>
<dbReference type="SUPFAM" id="SSF53098">
    <property type="entry name" value="Ribonuclease H-like"/>
    <property type="match status" value="1"/>
</dbReference>
<dbReference type="AlphaFoldDB" id="A0A8C1P7C4"/>
<evidence type="ECO:0000313" key="2">
    <source>
        <dbReference type="Ensembl" id="ENSCCRP00010101960.1"/>
    </source>
</evidence>
<dbReference type="InterPro" id="IPR036397">
    <property type="entry name" value="RNaseH_sf"/>
</dbReference>
<dbReference type="InterPro" id="IPR012337">
    <property type="entry name" value="RNaseH-like_sf"/>
</dbReference>
<dbReference type="InterPro" id="IPR001584">
    <property type="entry name" value="Integrase_cat-core"/>
</dbReference>
<protein>
    <recommendedName>
        <fullName evidence="1">Integrase catalytic domain-containing protein</fullName>
    </recommendedName>
</protein>
<sequence>MVKLLRDTTSCGVIREMKSIFARHGIADIVVSDNGPQYASAEFSSLAEEWRFKHVTSSPGYAQYNAKPERAVQTVKNLLKKAQSSQCDLYIALLEYRNTPMEGIGLSPALLLMGRRLRTKLPTSSALLTTDTMSQVHEQLKQRQKKQKQNYDRMAKYLPDLQPGEDIRMQKGDSWKPAVVLEKHDSFMKAFIVKTPDGKLFRRNRIHLRKTRETDSSTFEKSIDMDTDSQQHRTGRSWGFGSLLKGLKSWH</sequence>
<dbReference type="GO" id="GO:0015074">
    <property type="term" value="P:DNA integration"/>
    <property type="evidence" value="ECO:0007669"/>
    <property type="project" value="InterPro"/>
</dbReference>
<evidence type="ECO:0000313" key="3">
    <source>
        <dbReference type="Proteomes" id="UP000694427"/>
    </source>
</evidence>
<dbReference type="PROSITE" id="PS50994">
    <property type="entry name" value="INTEGRASE"/>
    <property type="match status" value="1"/>
</dbReference>
<dbReference type="Ensembl" id="ENSCCRT00010113254.1">
    <property type="protein sequence ID" value="ENSCCRP00010101960.1"/>
    <property type="gene ID" value="ENSCCRG00010044867.1"/>
</dbReference>